<accession>A0A7V8B2M5</accession>
<dbReference type="InterPro" id="IPR036136">
    <property type="entry name" value="Nit/Sulf_reduc_fer-like_dom_sf"/>
</dbReference>
<dbReference type="InterPro" id="IPR045854">
    <property type="entry name" value="NO2/SO3_Rdtase_4Fe4S_sf"/>
</dbReference>
<proteinExistence type="predicted"/>
<evidence type="ECO:0000313" key="10">
    <source>
        <dbReference type="Proteomes" id="UP000460650"/>
    </source>
</evidence>
<evidence type="ECO:0000256" key="2">
    <source>
        <dbReference type="ARBA" id="ARBA00022617"/>
    </source>
</evidence>
<feature type="domain" description="Nitrite/Sulfite reductase ferredoxin-like" evidence="8">
    <location>
        <begin position="52"/>
        <end position="111"/>
    </location>
</feature>
<dbReference type="GO" id="GO:0051539">
    <property type="term" value="F:4 iron, 4 sulfur cluster binding"/>
    <property type="evidence" value="ECO:0007669"/>
    <property type="project" value="UniProtKB-KW"/>
</dbReference>
<dbReference type="Pfam" id="PF03460">
    <property type="entry name" value="NIR_SIR_ferr"/>
    <property type="match status" value="2"/>
</dbReference>
<keyword evidence="6" id="KW-0411">Iron-sulfur</keyword>
<dbReference type="InterPro" id="IPR006067">
    <property type="entry name" value="NO2/SO3_Rdtase_4Fe4S_dom"/>
</dbReference>
<dbReference type="SUPFAM" id="SSF56014">
    <property type="entry name" value="Nitrite and sulphite reductase 4Fe-4S domain-like"/>
    <property type="match status" value="2"/>
</dbReference>
<comment type="caution">
    <text evidence="9">The sequence shown here is derived from an EMBL/GenBank/DDBJ whole genome shotgun (WGS) entry which is preliminary data.</text>
</comment>
<keyword evidence="4" id="KW-0560">Oxidoreductase</keyword>
<protein>
    <submittedName>
        <fullName evidence="9">Nitrite/sulfite reductase</fullName>
    </submittedName>
</protein>
<feature type="domain" description="Nitrite/sulphite reductase 4Fe-4S" evidence="7">
    <location>
        <begin position="119"/>
        <end position="272"/>
    </location>
</feature>
<gene>
    <name evidence="9" type="ORF">F9K94_12410</name>
</gene>
<dbReference type="InterPro" id="IPR051329">
    <property type="entry name" value="NIR_SIR_4Fe-4S"/>
</dbReference>
<dbReference type="PANTHER" id="PTHR32439">
    <property type="entry name" value="FERREDOXIN--NITRITE REDUCTASE, CHLOROPLASTIC"/>
    <property type="match status" value="1"/>
</dbReference>
<evidence type="ECO:0000256" key="4">
    <source>
        <dbReference type="ARBA" id="ARBA00023002"/>
    </source>
</evidence>
<evidence type="ECO:0000256" key="5">
    <source>
        <dbReference type="ARBA" id="ARBA00023004"/>
    </source>
</evidence>
<evidence type="ECO:0000256" key="1">
    <source>
        <dbReference type="ARBA" id="ARBA00022485"/>
    </source>
</evidence>
<evidence type="ECO:0000256" key="6">
    <source>
        <dbReference type="ARBA" id="ARBA00023014"/>
    </source>
</evidence>
<dbReference type="Pfam" id="PF01077">
    <property type="entry name" value="NIR_SIR"/>
    <property type="match status" value="2"/>
</dbReference>
<dbReference type="GO" id="GO:0046872">
    <property type="term" value="F:metal ion binding"/>
    <property type="evidence" value="ECO:0007669"/>
    <property type="project" value="UniProtKB-KW"/>
</dbReference>
<sequence length="556" mass="62356">MYRYDEFDRDFVAARVAQFKDQVERRLTGELTEDQFKPLRLMNGLYLQLHAYMLRVAIPYGTLSSRQLRKLGHIARVYDRGFGHFTTRQNIQYNWPALKDVPRILEELAEVEMHAIQTSGNCIRNVTADHFAGAAADEVADPRPFAEILRQWSSLHPEFSYLPRKFKIAIVGSEHDRAAIQVHDIGLQLKKNDAGDLGLAVYIGGGQGRTPMVAKKIRDFLSIEDMLTYVTAIVRVYNLHGRRDNKYKARIKILVHETGVEELTREIDAEWEDIRYGELKLPQRDIDTIESYFRMPNLPQRPEGWEILAVTQKADAEFASWVARNVTPHKNPDYAVVTISLKPIGGIPGDASAEQMELVADIAETYSFDEIRVSHEQNLVLPHVAKADLAAVYDLLQSDGLVTANAGLITDIIACPGLDYCALANARSIPVAQRISERFGDQQRQLEIGDLKIKISGCINACGHHHVGHIGILGVEKKGEELYQITLGGSADEHSTIGDITGRGFSSEEVVDAIETVVDTYLSLRESPEETFLAAYRRVGMEPFKQALYGEISRAA</sequence>
<keyword evidence="1" id="KW-0004">4Fe-4S</keyword>
<dbReference type="InterPro" id="IPR005117">
    <property type="entry name" value="NiRdtase/SiRdtase_haem-b_fer"/>
</dbReference>
<dbReference type="SUPFAM" id="SSF55124">
    <property type="entry name" value="Nitrite/Sulfite reductase N-terminal domain-like"/>
    <property type="match status" value="2"/>
</dbReference>
<dbReference type="Gene3D" id="3.30.413.10">
    <property type="entry name" value="Sulfite Reductase Hemoprotein, domain 1"/>
    <property type="match status" value="2"/>
</dbReference>
<evidence type="ECO:0000313" key="9">
    <source>
        <dbReference type="EMBL" id="KAB2657178.1"/>
    </source>
</evidence>
<keyword evidence="2" id="KW-0349">Heme</keyword>
<evidence type="ECO:0000259" key="8">
    <source>
        <dbReference type="Pfam" id="PF03460"/>
    </source>
</evidence>
<dbReference type="Proteomes" id="UP000460650">
    <property type="component" value="Unassembled WGS sequence"/>
</dbReference>
<dbReference type="PANTHER" id="PTHR32439:SF9">
    <property type="entry name" value="BLR3264 PROTEIN"/>
    <property type="match status" value="1"/>
</dbReference>
<keyword evidence="3" id="KW-0479">Metal-binding</keyword>
<dbReference type="GO" id="GO:0016491">
    <property type="term" value="F:oxidoreductase activity"/>
    <property type="evidence" value="ECO:0007669"/>
    <property type="project" value="UniProtKB-KW"/>
</dbReference>
<dbReference type="Gene3D" id="3.90.480.10">
    <property type="entry name" value="Sulfite Reductase Hemoprotein,Domain 2"/>
    <property type="match status" value="1"/>
</dbReference>
<name>A0A7V8B2M5_9HYPH</name>
<feature type="domain" description="Nitrite/Sulfite reductase ferredoxin-like" evidence="8">
    <location>
        <begin position="347"/>
        <end position="397"/>
    </location>
</feature>
<evidence type="ECO:0000256" key="3">
    <source>
        <dbReference type="ARBA" id="ARBA00022723"/>
    </source>
</evidence>
<evidence type="ECO:0000259" key="7">
    <source>
        <dbReference type="Pfam" id="PF01077"/>
    </source>
</evidence>
<dbReference type="AlphaFoldDB" id="A0A7V8B2M5"/>
<keyword evidence="5" id="KW-0408">Iron</keyword>
<feature type="domain" description="Nitrite/sulphite reductase 4Fe-4S" evidence="7">
    <location>
        <begin position="410"/>
        <end position="548"/>
    </location>
</feature>
<dbReference type="GO" id="GO:0020037">
    <property type="term" value="F:heme binding"/>
    <property type="evidence" value="ECO:0007669"/>
    <property type="project" value="InterPro"/>
</dbReference>
<reference evidence="9 10" key="1">
    <citation type="submission" date="2019-09" db="EMBL/GenBank/DDBJ databases">
        <title>Taxonomic organization of the family Brucellaceae based on a phylogenomic approach.</title>
        <authorList>
            <person name="Leclercq S."/>
            <person name="Cloeckaert A."/>
            <person name="Zygmunt M.S."/>
        </authorList>
    </citation>
    <scope>NUCLEOTIDE SEQUENCE [LARGE SCALE GENOMIC DNA]</scope>
    <source>
        <strain evidence="9 10">TA93</strain>
    </source>
</reference>
<dbReference type="EMBL" id="WBVY01000003">
    <property type="protein sequence ID" value="KAB2657178.1"/>
    <property type="molecule type" value="Genomic_DNA"/>
</dbReference>
<dbReference type="RefSeq" id="WP_151645942.1">
    <property type="nucleotide sequence ID" value="NZ_WBVY01000003.1"/>
</dbReference>
<organism evidence="9 10">
    <name type="scientific">Brucella tritici</name>
    <dbReference type="NCBI Taxonomy" id="94626"/>
    <lineage>
        <taxon>Bacteria</taxon>
        <taxon>Pseudomonadati</taxon>
        <taxon>Pseudomonadota</taxon>
        <taxon>Alphaproteobacteria</taxon>
        <taxon>Hyphomicrobiales</taxon>
        <taxon>Brucellaceae</taxon>
        <taxon>Brucella/Ochrobactrum group</taxon>
        <taxon>Brucella</taxon>
    </lineage>
</organism>